<keyword evidence="1 5" id="KW-0328">Glycosyltransferase</keyword>
<feature type="domain" description="Glycosyltransferase 2-like" evidence="3">
    <location>
        <begin position="367"/>
        <end position="485"/>
    </location>
</feature>
<feature type="domain" description="Glycosyltransferase subfamily 4-like N-terminal" evidence="4">
    <location>
        <begin position="45"/>
        <end position="164"/>
    </location>
</feature>
<dbReference type="Proteomes" id="UP001596266">
    <property type="component" value="Unassembled WGS sequence"/>
</dbReference>
<dbReference type="Pfam" id="PF13439">
    <property type="entry name" value="Glyco_transf_4"/>
    <property type="match status" value="1"/>
</dbReference>
<evidence type="ECO:0000313" key="6">
    <source>
        <dbReference type="Proteomes" id="UP001596266"/>
    </source>
</evidence>
<name>A0ABW1WYL3_9ACTN</name>
<dbReference type="SUPFAM" id="SSF53756">
    <property type="entry name" value="UDP-Glycosyltransferase/glycogen phosphorylase"/>
    <property type="match status" value="1"/>
</dbReference>
<organism evidence="5 6">
    <name type="scientific">Luteococcus sanguinis</name>
    <dbReference type="NCBI Taxonomy" id="174038"/>
    <lineage>
        <taxon>Bacteria</taxon>
        <taxon>Bacillati</taxon>
        <taxon>Actinomycetota</taxon>
        <taxon>Actinomycetes</taxon>
        <taxon>Propionibacteriales</taxon>
        <taxon>Propionibacteriaceae</taxon>
        <taxon>Luteococcus</taxon>
    </lineage>
</organism>
<dbReference type="Gene3D" id="3.90.550.10">
    <property type="entry name" value="Spore Coat Polysaccharide Biosynthesis Protein SpsA, Chain A"/>
    <property type="match status" value="1"/>
</dbReference>
<evidence type="ECO:0000313" key="5">
    <source>
        <dbReference type="EMBL" id="MFC6396082.1"/>
    </source>
</evidence>
<sequence>MQSQRPKVLMVGPDVGAIGGMGSVAMTLADGCERSGRFDVQLLNSGGGNGRKGWRDWPAALRTAATAEADLVHLHVASQGSTWRKMSFAAVARRRGIPYVIHLHGAGYATFLAGLAPVRKRLVAQFFQQAARIVTLGDSWRLIVMRELHTHPAKTLVVANGVDPVPVTAPGTTIVHLGELSRRKGVDVLLEAAAQVLADHGEWRLQLIGPAPDDELVNRARVMSDELGGRIEVVGPKFGDEKLPYLGGAGIFTLVSRQEGLPMAMLEAMSAGVPVVMTPVGAIGEVVTDGENGRLVQPGDVDGLAGVLRELVNDPQQRAGVGAAGQQTWREGYSSEAMVEGIERAWDAALGAAPSAQPLLTKAASVTVVVPTLGRGSLRAAVDSVLAQRNDLLDVRVVVVNDSAQPLDLAPTQGVAVIDTAGRTGSSGARNAGLAVVDTDFFAFLDDDDVQGEDHLATAIATLEAREADVYFCRGLVHRGNGSARVEPAELPGASTLREYLTGLSNWRSRSRRVLTPSVVVRGRWSDHRFDEAMTASEDTWYLLGLESRGARVVAGPGVHVTINGDQVRDDDRRTTQSDPDALQRRLADLDPAIVPGLLVGREGRVAVRAGDPAGVLRVASRARAAGGGRELVVPVAAEVAAAAGIALARRVRR</sequence>
<dbReference type="RefSeq" id="WP_343885301.1">
    <property type="nucleotide sequence ID" value="NZ_BAAAKI010000004.1"/>
</dbReference>
<keyword evidence="2 5" id="KW-0808">Transferase</keyword>
<dbReference type="Pfam" id="PF13692">
    <property type="entry name" value="Glyco_trans_1_4"/>
    <property type="match status" value="1"/>
</dbReference>
<dbReference type="InterPro" id="IPR029044">
    <property type="entry name" value="Nucleotide-diphossugar_trans"/>
</dbReference>
<keyword evidence="6" id="KW-1185">Reference proteome</keyword>
<dbReference type="PANTHER" id="PTHR12526">
    <property type="entry name" value="GLYCOSYLTRANSFERASE"/>
    <property type="match status" value="1"/>
</dbReference>
<dbReference type="Gene3D" id="3.40.50.2000">
    <property type="entry name" value="Glycogen Phosphorylase B"/>
    <property type="match status" value="2"/>
</dbReference>
<gene>
    <name evidence="5" type="ORF">ACFP57_03645</name>
</gene>
<dbReference type="Pfam" id="PF00535">
    <property type="entry name" value="Glycos_transf_2"/>
    <property type="match status" value="1"/>
</dbReference>
<comment type="caution">
    <text evidence="5">The sequence shown here is derived from an EMBL/GenBank/DDBJ whole genome shotgun (WGS) entry which is preliminary data.</text>
</comment>
<dbReference type="EMBL" id="JBHSUA010000009">
    <property type="protein sequence ID" value="MFC6396082.1"/>
    <property type="molecule type" value="Genomic_DNA"/>
</dbReference>
<dbReference type="CDD" id="cd03801">
    <property type="entry name" value="GT4_PimA-like"/>
    <property type="match status" value="1"/>
</dbReference>
<proteinExistence type="predicted"/>
<evidence type="ECO:0000256" key="1">
    <source>
        <dbReference type="ARBA" id="ARBA00022676"/>
    </source>
</evidence>
<evidence type="ECO:0000259" key="3">
    <source>
        <dbReference type="Pfam" id="PF00535"/>
    </source>
</evidence>
<reference evidence="6" key="1">
    <citation type="journal article" date="2019" name="Int. J. Syst. Evol. Microbiol.">
        <title>The Global Catalogue of Microorganisms (GCM) 10K type strain sequencing project: providing services to taxonomists for standard genome sequencing and annotation.</title>
        <authorList>
            <consortium name="The Broad Institute Genomics Platform"/>
            <consortium name="The Broad Institute Genome Sequencing Center for Infectious Disease"/>
            <person name="Wu L."/>
            <person name="Ma J."/>
        </authorList>
    </citation>
    <scope>NUCLEOTIDE SEQUENCE [LARGE SCALE GENOMIC DNA]</scope>
    <source>
        <strain evidence="6">CGMCC 1.15277</strain>
    </source>
</reference>
<evidence type="ECO:0000256" key="2">
    <source>
        <dbReference type="ARBA" id="ARBA00022679"/>
    </source>
</evidence>
<dbReference type="GO" id="GO:0016757">
    <property type="term" value="F:glycosyltransferase activity"/>
    <property type="evidence" value="ECO:0007669"/>
    <property type="project" value="UniProtKB-KW"/>
</dbReference>
<accession>A0ABW1WYL3</accession>
<dbReference type="InterPro" id="IPR001173">
    <property type="entry name" value="Glyco_trans_2-like"/>
</dbReference>
<dbReference type="EC" id="2.4.-.-" evidence="5"/>
<protein>
    <submittedName>
        <fullName evidence="5">Glycosyltransferase family 4 protein</fullName>
        <ecNumber evidence="5">2.4.-.-</ecNumber>
    </submittedName>
</protein>
<dbReference type="InterPro" id="IPR028098">
    <property type="entry name" value="Glyco_trans_4-like_N"/>
</dbReference>
<evidence type="ECO:0000259" key="4">
    <source>
        <dbReference type="Pfam" id="PF13439"/>
    </source>
</evidence>
<dbReference type="PANTHER" id="PTHR12526:SF510">
    <property type="entry name" value="D-INOSITOL 3-PHOSPHATE GLYCOSYLTRANSFERASE"/>
    <property type="match status" value="1"/>
</dbReference>
<dbReference type="SUPFAM" id="SSF53448">
    <property type="entry name" value="Nucleotide-diphospho-sugar transferases"/>
    <property type="match status" value="1"/>
</dbReference>